<organism evidence="2 3">
    <name type="scientific">Paenibacillus antarcticus</name>
    <dbReference type="NCBI Taxonomy" id="253703"/>
    <lineage>
        <taxon>Bacteria</taxon>
        <taxon>Bacillati</taxon>
        <taxon>Bacillota</taxon>
        <taxon>Bacilli</taxon>
        <taxon>Bacillales</taxon>
        <taxon>Paenibacillaceae</taxon>
        <taxon>Paenibacillus</taxon>
    </lineage>
</organism>
<dbReference type="AlphaFoldDB" id="A0A168NA88"/>
<evidence type="ECO:0000313" key="3">
    <source>
        <dbReference type="Proteomes" id="UP000077355"/>
    </source>
</evidence>
<evidence type="ECO:0000313" key="2">
    <source>
        <dbReference type="EMBL" id="OAB45571.1"/>
    </source>
</evidence>
<gene>
    <name evidence="2" type="ORF">PBAT_11645</name>
</gene>
<dbReference type="RefSeq" id="WP_068649718.1">
    <property type="nucleotide sequence ID" value="NZ_CP043611.1"/>
</dbReference>
<reference evidence="2 3" key="1">
    <citation type="submission" date="2016-03" db="EMBL/GenBank/DDBJ databases">
        <title>Draft genome sequence of Paenibacillus antarcticus CECT 5836.</title>
        <authorList>
            <person name="Shin S.-K."/>
            <person name="Yi H."/>
        </authorList>
    </citation>
    <scope>NUCLEOTIDE SEQUENCE [LARGE SCALE GENOMIC DNA]</scope>
    <source>
        <strain evidence="2 3">CECT 5836</strain>
    </source>
</reference>
<protein>
    <submittedName>
        <fullName evidence="2">Transcriptional regulator</fullName>
    </submittedName>
</protein>
<dbReference type="OrthoDB" id="7566033at2"/>
<evidence type="ECO:0000256" key="1">
    <source>
        <dbReference type="SAM" id="MobiDB-lite"/>
    </source>
</evidence>
<accession>A0A168NA88</accession>
<feature type="region of interest" description="Disordered" evidence="1">
    <location>
        <begin position="145"/>
        <end position="168"/>
    </location>
</feature>
<dbReference type="Proteomes" id="UP000077355">
    <property type="component" value="Unassembled WGS sequence"/>
</dbReference>
<dbReference type="EMBL" id="LVJI01000016">
    <property type="protein sequence ID" value="OAB45571.1"/>
    <property type="molecule type" value="Genomic_DNA"/>
</dbReference>
<name>A0A168NA88_9BACL</name>
<keyword evidence="3" id="KW-1185">Reference proteome</keyword>
<proteinExistence type="predicted"/>
<comment type="caution">
    <text evidence="2">The sequence shown here is derived from an EMBL/GenBank/DDBJ whole genome shotgun (WGS) entry which is preliminary data.</text>
</comment>
<sequence length="168" mass="18943">MAKVMPGRFAAEMEGPFVVFIIGMRINRLFALHKWIPVASAMGPMIKELYQNPEIGFISTEFLLNWRGITLIQYWRTYEQLETYARGGTHLTTWKKFNTSVGTDGTVGIYHETYRVQPEQYEAVYVNMPKSGLAKAGVIVPAVGTRETSRRRMGGDNNPAVPTPTNPE</sequence>
<dbReference type="InterPro" id="IPR025444">
    <property type="entry name" value="Monooxy_af470"/>
</dbReference>
<dbReference type="Pfam" id="PF13826">
    <property type="entry name" value="Monooxy_af470-like"/>
    <property type="match status" value="1"/>
</dbReference>